<evidence type="ECO:0000313" key="9">
    <source>
        <dbReference type="Proteomes" id="UP000238479"/>
    </source>
</evidence>
<keyword evidence="9" id="KW-1185">Reference proteome</keyword>
<dbReference type="Proteomes" id="UP000238479">
    <property type="component" value="Chromosome 5"/>
</dbReference>
<organism evidence="8 9">
    <name type="scientific">Rosa chinensis</name>
    <name type="common">China rose</name>
    <dbReference type="NCBI Taxonomy" id="74649"/>
    <lineage>
        <taxon>Eukaryota</taxon>
        <taxon>Viridiplantae</taxon>
        <taxon>Streptophyta</taxon>
        <taxon>Embryophyta</taxon>
        <taxon>Tracheophyta</taxon>
        <taxon>Spermatophyta</taxon>
        <taxon>Magnoliopsida</taxon>
        <taxon>eudicotyledons</taxon>
        <taxon>Gunneridae</taxon>
        <taxon>Pentapetalae</taxon>
        <taxon>rosids</taxon>
        <taxon>fabids</taxon>
        <taxon>Rosales</taxon>
        <taxon>Rosaceae</taxon>
        <taxon>Rosoideae</taxon>
        <taxon>Rosoideae incertae sedis</taxon>
        <taxon>Rosa</taxon>
    </lineage>
</organism>
<dbReference type="Gramene" id="PRQ29167">
    <property type="protein sequence ID" value="PRQ29167"/>
    <property type="gene ID" value="RchiOBHm_Chr5g0010961"/>
</dbReference>
<keyword evidence="8" id="KW-0808">Transferase</keyword>
<proteinExistence type="predicted"/>
<keyword evidence="2" id="KW-1003">Cell membrane</keyword>
<evidence type="ECO:0000256" key="3">
    <source>
        <dbReference type="ARBA" id="ARBA00022614"/>
    </source>
</evidence>
<evidence type="ECO:0000256" key="2">
    <source>
        <dbReference type="ARBA" id="ARBA00022475"/>
    </source>
</evidence>
<name>A0A2P6Q4Q9_ROSCH</name>
<dbReference type="InterPro" id="IPR053038">
    <property type="entry name" value="RLP_Defense"/>
</dbReference>
<dbReference type="GO" id="GO:0005886">
    <property type="term" value="C:plasma membrane"/>
    <property type="evidence" value="ECO:0007669"/>
    <property type="project" value="UniProtKB-SubCell"/>
</dbReference>
<keyword evidence="5" id="KW-0677">Repeat</keyword>
<accession>A0A2P6Q4Q9</accession>
<dbReference type="FunFam" id="3.80.10.10:FF:000383">
    <property type="entry name" value="Leucine-rich repeat receptor protein kinase EMS1"/>
    <property type="match status" value="1"/>
</dbReference>
<evidence type="ECO:0000256" key="1">
    <source>
        <dbReference type="ARBA" id="ARBA00004236"/>
    </source>
</evidence>
<evidence type="ECO:0000256" key="6">
    <source>
        <dbReference type="ARBA" id="ARBA00023136"/>
    </source>
</evidence>
<dbReference type="Gene3D" id="3.80.10.10">
    <property type="entry name" value="Ribonuclease Inhibitor"/>
    <property type="match status" value="1"/>
</dbReference>
<evidence type="ECO:0000256" key="4">
    <source>
        <dbReference type="ARBA" id="ARBA00022729"/>
    </source>
</evidence>
<keyword evidence="8" id="KW-0723">Serine/threonine-protein kinase</keyword>
<protein>
    <submittedName>
        <fullName evidence="8">Putative non-specific serine/threonine protein kinase</fullName>
        <ecNumber evidence="8">2.7.11.1</ecNumber>
    </submittedName>
</protein>
<dbReference type="InterPro" id="IPR032675">
    <property type="entry name" value="LRR_dom_sf"/>
</dbReference>
<dbReference type="SUPFAM" id="SSF52058">
    <property type="entry name" value="L domain-like"/>
    <property type="match status" value="1"/>
</dbReference>
<gene>
    <name evidence="8" type="ORF">RchiOBHm_Chr5g0010961</name>
</gene>
<reference evidence="8 9" key="1">
    <citation type="journal article" date="2018" name="Nat. Genet.">
        <title>The Rosa genome provides new insights in the design of modern roses.</title>
        <authorList>
            <person name="Bendahmane M."/>
        </authorList>
    </citation>
    <scope>NUCLEOTIDE SEQUENCE [LARGE SCALE GENOMIC DNA]</scope>
    <source>
        <strain evidence="9">cv. Old Blush</strain>
    </source>
</reference>
<comment type="caution">
    <text evidence="8">The sequence shown here is derived from an EMBL/GenBank/DDBJ whole genome shotgun (WGS) entry which is preliminary data.</text>
</comment>
<dbReference type="InterPro" id="IPR001611">
    <property type="entry name" value="Leu-rich_rpt"/>
</dbReference>
<dbReference type="AlphaFoldDB" id="A0A2P6Q4Q9"/>
<keyword evidence="7" id="KW-0325">Glycoprotein</keyword>
<sequence>MTRLCRLKFINFGNNSFMGAILSWFGSLSKLQNFTLRGNHFSGSIPTAIFNLSTLRRIDFRRNQLSGSIPREIGNLTTLKEIYLDDNNFIEIPNEIGALDQLEKLYVQDNVLEGNAPMVVFNMSSLFTLTLFGNNLKGRLPDNMCQNLPHIQILNFGDNQLKGPLPSIYWQCKQLVDLRLESNKFSWKHTQRYWERNPITTCLSCWKQFDRYLYHSS</sequence>
<dbReference type="EMBL" id="PDCK01000043">
    <property type="protein sequence ID" value="PRQ29167.1"/>
    <property type="molecule type" value="Genomic_DNA"/>
</dbReference>
<keyword evidence="3" id="KW-0433">Leucine-rich repeat</keyword>
<dbReference type="Pfam" id="PF00560">
    <property type="entry name" value="LRR_1"/>
    <property type="match status" value="1"/>
</dbReference>
<dbReference type="PANTHER" id="PTHR48064:SF6">
    <property type="entry name" value="RECEPTOR-LIKE PROTEIN KINASE 2"/>
    <property type="match status" value="1"/>
</dbReference>
<keyword evidence="4" id="KW-0732">Signal</keyword>
<keyword evidence="8" id="KW-0418">Kinase</keyword>
<dbReference type="PANTHER" id="PTHR48064">
    <property type="entry name" value="OS01G0750400 PROTEIN"/>
    <property type="match status" value="1"/>
</dbReference>
<evidence type="ECO:0000313" key="8">
    <source>
        <dbReference type="EMBL" id="PRQ29167.1"/>
    </source>
</evidence>
<dbReference type="STRING" id="74649.A0A2P6Q4Q9"/>
<evidence type="ECO:0000256" key="7">
    <source>
        <dbReference type="ARBA" id="ARBA00023180"/>
    </source>
</evidence>
<dbReference type="Pfam" id="PF13855">
    <property type="entry name" value="LRR_8"/>
    <property type="match status" value="1"/>
</dbReference>
<keyword evidence="6" id="KW-0472">Membrane</keyword>
<dbReference type="GO" id="GO:0004674">
    <property type="term" value="F:protein serine/threonine kinase activity"/>
    <property type="evidence" value="ECO:0007669"/>
    <property type="project" value="UniProtKB-KW"/>
</dbReference>
<dbReference type="EC" id="2.7.11.1" evidence="8"/>
<dbReference type="FunFam" id="3.80.10.10:FF:000041">
    <property type="entry name" value="LRR receptor-like serine/threonine-protein kinase ERECTA"/>
    <property type="match status" value="1"/>
</dbReference>
<comment type="subcellular location">
    <subcellularLocation>
        <location evidence="1">Cell membrane</location>
    </subcellularLocation>
</comment>
<evidence type="ECO:0000256" key="5">
    <source>
        <dbReference type="ARBA" id="ARBA00022737"/>
    </source>
</evidence>